<keyword evidence="4" id="KW-1185">Reference proteome</keyword>
<dbReference type="OrthoDB" id="9815946at2"/>
<evidence type="ECO:0000256" key="1">
    <source>
        <dbReference type="ARBA" id="ARBA00022729"/>
    </source>
</evidence>
<feature type="signal peptide" evidence="2">
    <location>
        <begin position="1"/>
        <end position="23"/>
    </location>
</feature>
<sequence>MSRFFSKKIVVLLCLTLLVFVFAGCGQKTGNSANQQTQEQNKPQMVFRLAENQPEDYPTTIGDKEFARIVEEKTNGRIKIEVYAGGQLGDEKSVIEAIQMGGIDFARVNAQPLSDFAKPLRVLSLPYLFDNEEHLWKVLDGPIGEEILDTLKDAKMIGLAYYDSGARSFYNSKREVKTPADLKGLKIRVQQSELMISLVEALGASATPMPYGEVYSALQTGVIDGAENNWPSYYSTSHYEVAKYYTLDYHTRTPEVLIASKVVWDKLSDEDKKIIKEAARASEEVQRKAWKEYEKKAIEAVKAKGNVITEVTDLKPWQDAVKPLYDKFGADYKDLIERIKAAK</sequence>
<dbReference type="SUPFAM" id="SSF53850">
    <property type="entry name" value="Periplasmic binding protein-like II"/>
    <property type="match status" value="1"/>
</dbReference>
<dbReference type="PATRIC" id="fig|520767.4.peg.229"/>
<evidence type="ECO:0000313" key="4">
    <source>
        <dbReference type="Proteomes" id="UP000075737"/>
    </source>
</evidence>
<accession>A0A162N2M7</accession>
<dbReference type="PROSITE" id="PS51257">
    <property type="entry name" value="PROKAR_LIPOPROTEIN"/>
    <property type="match status" value="1"/>
</dbReference>
<dbReference type="InterPro" id="IPR038404">
    <property type="entry name" value="TRAP_DctP_sf"/>
</dbReference>
<dbReference type="Gene3D" id="3.40.190.170">
    <property type="entry name" value="Bacterial extracellular solute-binding protein, family 7"/>
    <property type="match status" value="1"/>
</dbReference>
<evidence type="ECO:0000313" key="3">
    <source>
        <dbReference type="EMBL" id="KYO68711.1"/>
    </source>
</evidence>
<dbReference type="InterPro" id="IPR004682">
    <property type="entry name" value="TRAP_DctP"/>
</dbReference>
<protein>
    <submittedName>
        <fullName evidence="3">2,3-diketo-L-gulonate-binding periplasmic protein YiaO</fullName>
    </submittedName>
</protein>
<dbReference type="NCBIfam" id="TIGR00787">
    <property type="entry name" value="dctP"/>
    <property type="match status" value="1"/>
</dbReference>
<dbReference type="PANTHER" id="PTHR33376:SF2">
    <property type="entry name" value="DICARBOXYLATE-BINDING PERIPLASMIC PROTEIN"/>
    <property type="match status" value="1"/>
</dbReference>
<dbReference type="NCBIfam" id="NF037995">
    <property type="entry name" value="TRAP_S1"/>
    <property type="match status" value="1"/>
</dbReference>
<dbReference type="Proteomes" id="UP000075737">
    <property type="component" value="Unassembled WGS sequence"/>
</dbReference>
<dbReference type="PANTHER" id="PTHR33376">
    <property type="match status" value="1"/>
</dbReference>
<gene>
    <name evidence="3" type="primary">yiaO_1</name>
    <name evidence="3" type="ORF">ATZ99_02280</name>
</gene>
<proteinExistence type="predicted"/>
<dbReference type="Pfam" id="PF03480">
    <property type="entry name" value="DctP"/>
    <property type="match status" value="1"/>
</dbReference>
<dbReference type="STRING" id="520767.ATZ99_02280"/>
<dbReference type="RefSeq" id="WP_068747402.1">
    <property type="nucleotide sequence ID" value="NZ_LOHZ01000015.1"/>
</dbReference>
<comment type="caution">
    <text evidence="3">The sequence shown here is derived from an EMBL/GenBank/DDBJ whole genome shotgun (WGS) entry which is preliminary data.</text>
</comment>
<dbReference type="GO" id="GO:0030288">
    <property type="term" value="C:outer membrane-bounded periplasmic space"/>
    <property type="evidence" value="ECO:0007669"/>
    <property type="project" value="InterPro"/>
</dbReference>
<keyword evidence="1 2" id="KW-0732">Signal</keyword>
<evidence type="ECO:0000256" key="2">
    <source>
        <dbReference type="SAM" id="SignalP"/>
    </source>
</evidence>
<organism evidence="3 4">
    <name type="scientific">Thermovenabulum gondwanense</name>
    <dbReference type="NCBI Taxonomy" id="520767"/>
    <lineage>
        <taxon>Bacteria</taxon>
        <taxon>Bacillati</taxon>
        <taxon>Bacillota</taxon>
        <taxon>Clostridia</taxon>
        <taxon>Thermosediminibacterales</taxon>
        <taxon>Thermosediminibacteraceae</taxon>
        <taxon>Thermovenabulum</taxon>
    </lineage>
</organism>
<dbReference type="PIRSF" id="PIRSF006470">
    <property type="entry name" value="DctB"/>
    <property type="match status" value="1"/>
</dbReference>
<feature type="chain" id="PRO_5039058688" evidence="2">
    <location>
        <begin position="24"/>
        <end position="343"/>
    </location>
</feature>
<reference evidence="3 4" key="1">
    <citation type="submission" date="2015-12" db="EMBL/GenBank/DDBJ databases">
        <title>Draft genome of Thermovenabulum gondwanense isolated from a red thermophilic microbial mat colonisisng an outflow channel of a bore well.</title>
        <authorList>
            <person name="Patel B.K."/>
        </authorList>
    </citation>
    <scope>NUCLEOTIDE SEQUENCE [LARGE SCALE GENOMIC DNA]</scope>
    <source>
        <strain evidence="3 4">R270</strain>
    </source>
</reference>
<dbReference type="GO" id="GO:0030246">
    <property type="term" value="F:carbohydrate binding"/>
    <property type="evidence" value="ECO:0007669"/>
    <property type="project" value="TreeGrafter"/>
</dbReference>
<dbReference type="CDD" id="cd13671">
    <property type="entry name" value="PBP2_TRAP_SBP_like_3"/>
    <property type="match status" value="1"/>
</dbReference>
<name>A0A162N2M7_9FIRM</name>
<dbReference type="InterPro" id="IPR018389">
    <property type="entry name" value="DctP_fam"/>
</dbReference>
<dbReference type="AlphaFoldDB" id="A0A162N2M7"/>
<dbReference type="GO" id="GO:0055085">
    <property type="term" value="P:transmembrane transport"/>
    <property type="evidence" value="ECO:0007669"/>
    <property type="project" value="InterPro"/>
</dbReference>
<dbReference type="EMBL" id="LOHZ01000015">
    <property type="protein sequence ID" value="KYO68711.1"/>
    <property type="molecule type" value="Genomic_DNA"/>
</dbReference>